<dbReference type="InterPro" id="IPR011009">
    <property type="entry name" value="Kinase-like_dom_sf"/>
</dbReference>
<dbReference type="Pfam" id="PF01636">
    <property type="entry name" value="APH"/>
    <property type="match status" value="1"/>
</dbReference>
<dbReference type="SUPFAM" id="SSF56112">
    <property type="entry name" value="Protein kinase-like (PK-like)"/>
    <property type="match status" value="1"/>
</dbReference>
<protein>
    <recommendedName>
        <fullName evidence="1">Aminoglycoside phosphotransferase domain-containing protein</fullName>
    </recommendedName>
</protein>
<sequence>MAFEYEALTRVAKNSSLTSGSIVQIPKVYHYDQTHHVLILQDCGDLPTLESVLLNTPPSIEVSAQIGHALGEFLAKLHVWGRENEYMKKTFENHITPVTISLFTSYGKSDATEKELVLTNAEKLVLNEIVTSVIESMQQRETFTMGEFWRGNILVDIDPDTTMLRQIYIIDWEMARYGLPSHDVAQFIPDFVMPPRFKYYLSSNALLSSFLLTYKKLCHLDNQDIKTVATHVGMHIFVWANGFALKYGEDKKQFVAIGTEYMMKAWGQDWSWLERSVIKDLF</sequence>
<evidence type="ECO:0000313" key="2">
    <source>
        <dbReference type="EMBL" id="CAF0982830.1"/>
    </source>
</evidence>
<evidence type="ECO:0000259" key="1">
    <source>
        <dbReference type="Pfam" id="PF01636"/>
    </source>
</evidence>
<gene>
    <name evidence="2" type="ORF">OVA965_LOCUS13676</name>
    <name evidence="3" type="ORF">TMI583_LOCUS13679</name>
</gene>
<proteinExistence type="predicted"/>
<dbReference type="InterPro" id="IPR002575">
    <property type="entry name" value="Aminoglycoside_PTrfase"/>
</dbReference>
<evidence type="ECO:0000313" key="3">
    <source>
        <dbReference type="EMBL" id="CAF3753333.1"/>
    </source>
</evidence>
<feature type="domain" description="Aminoglycoside phosphotransferase" evidence="1">
    <location>
        <begin position="2"/>
        <end position="194"/>
    </location>
</feature>
<dbReference type="Proteomes" id="UP000677228">
    <property type="component" value="Unassembled WGS sequence"/>
</dbReference>
<name>A0A8S2DL42_9BILA</name>
<dbReference type="EMBL" id="CAJNOK010005737">
    <property type="protein sequence ID" value="CAF0982830.1"/>
    <property type="molecule type" value="Genomic_DNA"/>
</dbReference>
<dbReference type="EMBL" id="CAJOBA010005743">
    <property type="protein sequence ID" value="CAF3753333.1"/>
    <property type="molecule type" value="Genomic_DNA"/>
</dbReference>
<accession>A0A8S2DL42</accession>
<evidence type="ECO:0000313" key="4">
    <source>
        <dbReference type="Proteomes" id="UP000677228"/>
    </source>
</evidence>
<comment type="caution">
    <text evidence="2">The sequence shown here is derived from an EMBL/GenBank/DDBJ whole genome shotgun (WGS) entry which is preliminary data.</text>
</comment>
<dbReference type="Gene3D" id="3.90.1200.10">
    <property type="match status" value="1"/>
</dbReference>
<reference evidence="2" key="1">
    <citation type="submission" date="2021-02" db="EMBL/GenBank/DDBJ databases">
        <authorList>
            <person name="Nowell W R."/>
        </authorList>
    </citation>
    <scope>NUCLEOTIDE SEQUENCE</scope>
</reference>
<dbReference type="Proteomes" id="UP000682733">
    <property type="component" value="Unassembled WGS sequence"/>
</dbReference>
<dbReference type="AlphaFoldDB" id="A0A8S2DL42"/>
<organism evidence="2 4">
    <name type="scientific">Didymodactylos carnosus</name>
    <dbReference type="NCBI Taxonomy" id="1234261"/>
    <lineage>
        <taxon>Eukaryota</taxon>
        <taxon>Metazoa</taxon>
        <taxon>Spiralia</taxon>
        <taxon>Gnathifera</taxon>
        <taxon>Rotifera</taxon>
        <taxon>Eurotatoria</taxon>
        <taxon>Bdelloidea</taxon>
        <taxon>Philodinida</taxon>
        <taxon>Philodinidae</taxon>
        <taxon>Didymodactylos</taxon>
    </lineage>
</organism>